<dbReference type="Gene3D" id="3.30.70.100">
    <property type="match status" value="1"/>
</dbReference>
<sequence length="96" mass="10571">MVVFVNTLRLTGDASELEAIYRDVAAHFSRQAGLIGFRLLRSTEDPAVYVNVAEWRDVESFRAATRHPAFRGARRISEVSAGDPHLCETVLEGGPA</sequence>
<comment type="caution">
    <text evidence="2">The sequence shown here is derived from an EMBL/GenBank/DDBJ whole genome shotgun (WGS) entry which is preliminary data.</text>
</comment>
<evidence type="ECO:0000259" key="1">
    <source>
        <dbReference type="PROSITE" id="PS51725"/>
    </source>
</evidence>
<keyword evidence="3" id="KW-1185">Reference proteome</keyword>
<dbReference type="Proteomes" id="UP001500449">
    <property type="component" value="Unassembled WGS sequence"/>
</dbReference>
<name>A0ABN2N4L6_9PSEU</name>
<dbReference type="SUPFAM" id="SSF54909">
    <property type="entry name" value="Dimeric alpha+beta barrel"/>
    <property type="match status" value="1"/>
</dbReference>
<dbReference type="PROSITE" id="PS51725">
    <property type="entry name" value="ABM"/>
    <property type="match status" value="1"/>
</dbReference>
<dbReference type="Pfam" id="PF03992">
    <property type="entry name" value="ABM"/>
    <property type="match status" value="1"/>
</dbReference>
<evidence type="ECO:0000313" key="2">
    <source>
        <dbReference type="EMBL" id="GAA1852271.1"/>
    </source>
</evidence>
<organism evidence="2 3">
    <name type="scientific">Pseudonocardia ailaonensis</name>
    <dbReference type="NCBI Taxonomy" id="367279"/>
    <lineage>
        <taxon>Bacteria</taxon>
        <taxon>Bacillati</taxon>
        <taxon>Actinomycetota</taxon>
        <taxon>Actinomycetes</taxon>
        <taxon>Pseudonocardiales</taxon>
        <taxon>Pseudonocardiaceae</taxon>
        <taxon>Pseudonocardia</taxon>
    </lineage>
</organism>
<proteinExistence type="predicted"/>
<feature type="domain" description="ABM" evidence="1">
    <location>
        <begin position="2"/>
        <end position="91"/>
    </location>
</feature>
<accession>A0ABN2N4L6</accession>
<reference evidence="2 3" key="1">
    <citation type="journal article" date="2019" name="Int. J. Syst. Evol. Microbiol.">
        <title>The Global Catalogue of Microorganisms (GCM) 10K type strain sequencing project: providing services to taxonomists for standard genome sequencing and annotation.</title>
        <authorList>
            <consortium name="The Broad Institute Genomics Platform"/>
            <consortium name="The Broad Institute Genome Sequencing Center for Infectious Disease"/>
            <person name="Wu L."/>
            <person name="Ma J."/>
        </authorList>
    </citation>
    <scope>NUCLEOTIDE SEQUENCE [LARGE SCALE GENOMIC DNA]</scope>
    <source>
        <strain evidence="2 3">JCM 16009</strain>
    </source>
</reference>
<evidence type="ECO:0000313" key="3">
    <source>
        <dbReference type="Proteomes" id="UP001500449"/>
    </source>
</evidence>
<gene>
    <name evidence="2" type="ORF">GCM10009836_35410</name>
</gene>
<protein>
    <recommendedName>
        <fullName evidence="1">ABM domain-containing protein</fullName>
    </recommendedName>
</protein>
<dbReference type="InterPro" id="IPR011008">
    <property type="entry name" value="Dimeric_a/b-barrel"/>
</dbReference>
<dbReference type="RefSeq" id="WP_344417960.1">
    <property type="nucleotide sequence ID" value="NZ_BAAAQK010000009.1"/>
</dbReference>
<dbReference type="EMBL" id="BAAAQK010000009">
    <property type="protein sequence ID" value="GAA1852271.1"/>
    <property type="molecule type" value="Genomic_DNA"/>
</dbReference>
<dbReference type="InterPro" id="IPR007138">
    <property type="entry name" value="ABM_dom"/>
</dbReference>